<protein>
    <submittedName>
        <fullName evidence="1">Uncharacterized protein</fullName>
    </submittedName>
</protein>
<comment type="caution">
    <text evidence="1">The sequence shown here is derived from an EMBL/GenBank/DDBJ whole genome shotgun (WGS) entry which is preliminary data.</text>
</comment>
<gene>
    <name evidence="1" type="ORF">TrVE_jg13884</name>
</gene>
<dbReference type="Pfam" id="PF13306">
    <property type="entry name" value="LRR_5"/>
    <property type="match status" value="1"/>
</dbReference>
<sequence length="119" mass="13265">MQITYRGDEPDAVKDNISSLMSSSNTKIEDFTFEGIQQITALAWDISEISIIGVAAFSLTGVTTVPEFPRSLTDVDDNAFEGFEALESLSSFEKTKVRRIGDCSFAETKLEEVVVFRRR</sequence>
<dbReference type="EMBL" id="BRXX01000171">
    <property type="protein sequence ID" value="GMH95644.1"/>
    <property type="molecule type" value="Genomic_DNA"/>
</dbReference>
<dbReference type="Proteomes" id="UP001165160">
    <property type="component" value="Unassembled WGS sequence"/>
</dbReference>
<organism evidence="1 2">
    <name type="scientific">Triparma verrucosa</name>
    <dbReference type="NCBI Taxonomy" id="1606542"/>
    <lineage>
        <taxon>Eukaryota</taxon>
        <taxon>Sar</taxon>
        <taxon>Stramenopiles</taxon>
        <taxon>Ochrophyta</taxon>
        <taxon>Bolidophyceae</taxon>
        <taxon>Parmales</taxon>
        <taxon>Triparmaceae</taxon>
        <taxon>Triparma</taxon>
    </lineage>
</organism>
<dbReference type="InterPro" id="IPR026906">
    <property type="entry name" value="LRR_5"/>
</dbReference>
<dbReference type="AlphaFoldDB" id="A0A9W7EWZ8"/>
<name>A0A9W7EWZ8_9STRA</name>
<reference evidence="2" key="1">
    <citation type="journal article" date="2023" name="Commun. Biol.">
        <title>Genome analysis of Parmales, the sister group of diatoms, reveals the evolutionary specialization of diatoms from phago-mixotrophs to photoautotrophs.</title>
        <authorList>
            <person name="Ban H."/>
            <person name="Sato S."/>
            <person name="Yoshikawa S."/>
            <person name="Yamada K."/>
            <person name="Nakamura Y."/>
            <person name="Ichinomiya M."/>
            <person name="Sato N."/>
            <person name="Blanc-Mathieu R."/>
            <person name="Endo H."/>
            <person name="Kuwata A."/>
            <person name="Ogata H."/>
        </authorList>
    </citation>
    <scope>NUCLEOTIDE SEQUENCE [LARGE SCALE GENOMIC DNA]</scope>
    <source>
        <strain evidence="2">NIES 3699</strain>
    </source>
</reference>
<evidence type="ECO:0000313" key="2">
    <source>
        <dbReference type="Proteomes" id="UP001165160"/>
    </source>
</evidence>
<evidence type="ECO:0000313" key="1">
    <source>
        <dbReference type="EMBL" id="GMH95644.1"/>
    </source>
</evidence>
<dbReference type="Gene3D" id="3.80.10.10">
    <property type="entry name" value="Ribonuclease Inhibitor"/>
    <property type="match status" value="1"/>
</dbReference>
<dbReference type="InterPro" id="IPR032675">
    <property type="entry name" value="LRR_dom_sf"/>
</dbReference>
<keyword evidence="2" id="KW-1185">Reference proteome</keyword>
<accession>A0A9W7EWZ8</accession>
<proteinExistence type="predicted"/>